<gene>
    <name evidence="2" type="ORF">S12H4_32871</name>
</gene>
<name>X1TR87_9ZZZZ</name>
<dbReference type="InterPro" id="IPR050278">
    <property type="entry name" value="Serine_Prot_S9B/DPPIV"/>
</dbReference>
<protein>
    <recommendedName>
        <fullName evidence="1">Dipeptidylpeptidase IV N-terminal domain-containing protein</fullName>
    </recommendedName>
</protein>
<dbReference type="EMBL" id="BARW01019315">
    <property type="protein sequence ID" value="GAI93876.1"/>
    <property type="molecule type" value="Genomic_DNA"/>
</dbReference>
<dbReference type="Gene3D" id="2.140.10.30">
    <property type="entry name" value="Dipeptidylpeptidase IV, N-terminal domain"/>
    <property type="match status" value="1"/>
</dbReference>
<dbReference type="PANTHER" id="PTHR11731:SF193">
    <property type="entry name" value="DIPEPTIDYL PEPTIDASE 9"/>
    <property type="match status" value="1"/>
</dbReference>
<feature type="non-terminal residue" evidence="2">
    <location>
        <position position="254"/>
    </location>
</feature>
<comment type="caution">
    <text evidence="2">The sequence shown here is derived from an EMBL/GenBank/DDBJ whole genome shotgun (WGS) entry which is preliminary data.</text>
</comment>
<feature type="domain" description="Dipeptidylpeptidase IV N-terminal" evidence="1">
    <location>
        <begin position="112"/>
        <end position="252"/>
    </location>
</feature>
<evidence type="ECO:0000313" key="2">
    <source>
        <dbReference type="EMBL" id="GAI93876.1"/>
    </source>
</evidence>
<dbReference type="PANTHER" id="PTHR11731">
    <property type="entry name" value="PROTEASE FAMILY S9B,C DIPEPTIDYL-PEPTIDASE IV-RELATED"/>
    <property type="match status" value="1"/>
</dbReference>
<dbReference type="AlphaFoldDB" id="X1TR87"/>
<reference evidence="2" key="1">
    <citation type="journal article" date="2014" name="Front. Microbiol.">
        <title>High frequency of phylogenetically diverse reductive dehalogenase-homologous genes in deep subseafloor sedimentary metagenomes.</title>
        <authorList>
            <person name="Kawai M."/>
            <person name="Futagami T."/>
            <person name="Toyoda A."/>
            <person name="Takaki Y."/>
            <person name="Nishi S."/>
            <person name="Hori S."/>
            <person name="Arai W."/>
            <person name="Tsubouchi T."/>
            <person name="Morono Y."/>
            <person name="Uchiyama I."/>
            <person name="Ito T."/>
            <person name="Fujiyama A."/>
            <person name="Inagaki F."/>
            <person name="Takami H."/>
        </authorList>
    </citation>
    <scope>NUCLEOTIDE SEQUENCE</scope>
    <source>
        <strain evidence="2">Expedition CK06-06</strain>
    </source>
</reference>
<dbReference type="SUPFAM" id="SSF82171">
    <property type="entry name" value="DPP6 N-terminal domain-like"/>
    <property type="match status" value="1"/>
</dbReference>
<proteinExistence type="predicted"/>
<organism evidence="2">
    <name type="scientific">marine sediment metagenome</name>
    <dbReference type="NCBI Taxonomy" id="412755"/>
    <lineage>
        <taxon>unclassified sequences</taxon>
        <taxon>metagenomes</taxon>
        <taxon>ecological metagenomes</taxon>
    </lineage>
</organism>
<sequence>MKKQILPDISIRLIVFVVFFMSATMGHSQKSLLTLEDIYVNNTYSPKRFGPVKWYNKGQGYTSLEQSSDKQGKDIILYQTKSGDRKVLVSSSMLIPHGSTDPLKISNYQLTEDGNYLMIFTNTRKVWRHHTRGDYWVLNIPNGKLSQLGRDLPASSLMFAKFSPDSRQVAYVSEKNIYVEDIVTGNVEQITNDGGGDIINGTTDWAYEEEFSLRDAFRWSRDSKKIAFWQINTEGVGIFTMISTLDSVYPETIP</sequence>
<evidence type="ECO:0000259" key="1">
    <source>
        <dbReference type="Pfam" id="PF00930"/>
    </source>
</evidence>
<dbReference type="GO" id="GO:0006508">
    <property type="term" value="P:proteolysis"/>
    <property type="evidence" value="ECO:0007669"/>
    <property type="project" value="InterPro"/>
</dbReference>
<dbReference type="GO" id="GO:0008239">
    <property type="term" value="F:dipeptidyl-peptidase activity"/>
    <property type="evidence" value="ECO:0007669"/>
    <property type="project" value="TreeGrafter"/>
</dbReference>
<dbReference type="Pfam" id="PF00930">
    <property type="entry name" value="DPPIV_N"/>
    <property type="match status" value="1"/>
</dbReference>
<dbReference type="InterPro" id="IPR002469">
    <property type="entry name" value="Peptidase_S9B_N"/>
</dbReference>
<accession>X1TR87</accession>